<name>A0A7W6H7A8_9HYPH</name>
<dbReference type="GO" id="GO:0016787">
    <property type="term" value="F:hydrolase activity"/>
    <property type="evidence" value="ECO:0007669"/>
    <property type="project" value="UniProtKB-KW"/>
</dbReference>
<sequence length="149" mass="15980">MVAILVEEADGEALLDRLEHDAGPFYVSAVARFEAVLSIAGRMSRARTGQGPTSPDDIATARQMVDGFISDMEASELRISGDITEKAIDAATRFGKFVGHPAKLNMGDCFAYACARGNRARLAFKGDDFPHTDIGWDRTGSSLPSRKGA</sequence>
<dbReference type="InterPro" id="IPR029060">
    <property type="entry name" value="PIN-like_dom_sf"/>
</dbReference>
<protein>
    <submittedName>
        <fullName evidence="2">Ribonuclease VapC</fullName>
        <ecNumber evidence="2">3.1.-.-</ecNumber>
    </submittedName>
</protein>
<accession>A0A7W6H7A8</accession>
<dbReference type="Proteomes" id="UP000542776">
    <property type="component" value="Unassembled WGS sequence"/>
</dbReference>
<dbReference type="SUPFAM" id="SSF88723">
    <property type="entry name" value="PIN domain-like"/>
    <property type="match status" value="1"/>
</dbReference>
<dbReference type="Pfam" id="PF01850">
    <property type="entry name" value="PIN"/>
    <property type="match status" value="1"/>
</dbReference>
<dbReference type="InterPro" id="IPR002716">
    <property type="entry name" value="PIN_dom"/>
</dbReference>
<evidence type="ECO:0000259" key="1">
    <source>
        <dbReference type="Pfam" id="PF01850"/>
    </source>
</evidence>
<organism evidence="2 3">
    <name type="scientific">Aureimonas pseudogalii</name>
    <dbReference type="NCBI Taxonomy" id="1744844"/>
    <lineage>
        <taxon>Bacteria</taxon>
        <taxon>Pseudomonadati</taxon>
        <taxon>Pseudomonadota</taxon>
        <taxon>Alphaproteobacteria</taxon>
        <taxon>Hyphomicrobiales</taxon>
        <taxon>Aurantimonadaceae</taxon>
        <taxon>Aureimonas</taxon>
    </lineage>
</organism>
<feature type="domain" description="PIN" evidence="1">
    <location>
        <begin position="2"/>
        <end position="133"/>
    </location>
</feature>
<gene>
    <name evidence="2" type="ORF">GGR04_003749</name>
</gene>
<dbReference type="EC" id="3.1.-.-" evidence="2"/>
<dbReference type="AlphaFoldDB" id="A0A7W6H7A8"/>
<dbReference type="EMBL" id="JACIEK010000013">
    <property type="protein sequence ID" value="MBB3999877.1"/>
    <property type="molecule type" value="Genomic_DNA"/>
</dbReference>
<dbReference type="CDD" id="cd09871">
    <property type="entry name" value="PIN_MtVapC28-VapC30-like"/>
    <property type="match status" value="1"/>
</dbReference>
<comment type="caution">
    <text evidence="2">The sequence shown here is derived from an EMBL/GenBank/DDBJ whole genome shotgun (WGS) entry which is preliminary data.</text>
</comment>
<dbReference type="Gene3D" id="3.40.50.1010">
    <property type="entry name" value="5'-nuclease"/>
    <property type="match status" value="1"/>
</dbReference>
<evidence type="ECO:0000313" key="2">
    <source>
        <dbReference type="EMBL" id="MBB3999877.1"/>
    </source>
</evidence>
<evidence type="ECO:0000313" key="3">
    <source>
        <dbReference type="Proteomes" id="UP000542776"/>
    </source>
</evidence>
<reference evidence="2 3" key="1">
    <citation type="submission" date="2020-08" db="EMBL/GenBank/DDBJ databases">
        <title>Genomic Encyclopedia of Type Strains, Phase IV (KMG-IV): sequencing the most valuable type-strain genomes for metagenomic binning, comparative biology and taxonomic classification.</title>
        <authorList>
            <person name="Goeker M."/>
        </authorList>
    </citation>
    <scope>NUCLEOTIDE SEQUENCE [LARGE SCALE GENOMIC DNA]</scope>
    <source>
        <strain evidence="2 3">DSM 102238</strain>
    </source>
</reference>
<keyword evidence="3" id="KW-1185">Reference proteome</keyword>
<proteinExistence type="predicted"/>
<keyword evidence="2" id="KW-0378">Hydrolase</keyword>